<sequence>MIEVKQEGNRKVIDVRELINSGRHPRNEIIREVQMAPVGTVFEVHLPHPAPPLVASFESMGMTCIMNQLNHDHYRLISVKLS</sequence>
<dbReference type="Proteomes" id="UP001519343">
    <property type="component" value="Unassembled WGS sequence"/>
</dbReference>
<proteinExistence type="predicted"/>
<protein>
    <recommendedName>
        <fullName evidence="3">DUF2249 domain-containing protein</fullName>
    </recommendedName>
</protein>
<name>A0ABS4GQ13_9BACL</name>
<dbReference type="RefSeq" id="WP_209810407.1">
    <property type="nucleotide sequence ID" value="NZ_JAGGKT010000006.1"/>
</dbReference>
<dbReference type="EMBL" id="JAGGKT010000006">
    <property type="protein sequence ID" value="MBP1932354.1"/>
    <property type="molecule type" value="Genomic_DNA"/>
</dbReference>
<comment type="caution">
    <text evidence="1">The sequence shown here is derived from an EMBL/GenBank/DDBJ whole genome shotgun (WGS) entry which is preliminary data.</text>
</comment>
<evidence type="ECO:0000313" key="2">
    <source>
        <dbReference type="Proteomes" id="UP001519343"/>
    </source>
</evidence>
<gene>
    <name evidence="1" type="ORF">J2Z37_002355</name>
</gene>
<accession>A0ABS4GQ13</accession>
<evidence type="ECO:0000313" key="1">
    <source>
        <dbReference type="EMBL" id="MBP1932354.1"/>
    </source>
</evidence>
<organism evidence="1 2">
    <name type="scientific">Ammoniphilus resinae</name>
    <dbReference type="NCBI Taxonomy" id="861532"/>
    <lineage>
        <taxon>Bacteria</taxon>
        <taxon>Bacillati</taxon>
        <taxon>Bacillota</taxon>
        <taxon>Bacilli</taxon>
        <taxon>Bacillales</taxon>
        <taxon>Paenibacillaceae</taxon>
        <taxon>Aneurinibacillus group</taxon>
        <taxon>Ammoniphilus</taxon>
    </lineage>
</organism>
<reference evidence="1 2" key="1">
    <citation type="submission" date="2021-03" db="EMBL/GenBank/DDBJ databases">
        <title>Genomic Encyclopedia of Type Strains, Phase IV (KMG-IV): sequencing the most valuable type-strain genomes for metagenomic binning, comparative biology and taxonomic classification.</title>
        <authorList>
            <person name="Goeker M."/>
        </authorList>
    </citation>
    <scope>NUCLEOTIDE SEQUENCE [LARGE SCALE GENOMIC DNA]</scope>
    <source>
        <strain evidence="1 2">DSM 24738</strain>
    </source>
</reference>
<evidence type="ECO:0008006" key="3">
    <source>
        <dbReference type="Google" id="ProtNLM"/>
    </source>
</evidence>
<keyword evidence="2" id="KW-1185">Reference proteome</keyword>